<dbReference type="Gene3D" id="2.10.270.20">
    <property type="match status" value="1"/>
</dbReference>
<dbReference type="InterPro" id="IPR036852">
    <property type="entry name" value="Peptidase_S8/S53_dom_sf"/>
</dbReference>
<comment type="caution">
    <text evidence="12">The sequence shown here is derived from an EMBL/GenBank/DDBJ whole genome shotgun (WGS) entry which is preliminary data.</text>
</comment>
<feature type="repeat" description="Cell wall-binding" evidence="7">
    <location>
        <begin position="665"/>
        <end position="684"/>
    </location>
</feature>
<feature type="region of interest" description="Disordered" evidence="10">
    <location>
        <begin position="151"/>
        <end position="176"/>
    </location>
</feature>
<gene>
    <name evidence="12" type="ORF">CYJ22_09465</name>
</gene>
<dbReference type="PROSITE" id="PS00137">
    <property type="entry name" value="SUBTILASE_HIS"/>
    <property type="match status" value="1"/>
</dbReference>
<dbReference type="PANTHER" id="PTHR43806">
    <property type="entry name" value="PEPTIDASE S8"/>
    <property type="match status" value="1"/>
</dbReference>
<evidence type="ECO:0000259" key="11">
    <source>
        <dbReference type="Pfam" id="PF00082"/>
    </source>
</evidence>
<reference evidence="12 13" key="1">
    <citation type="submission" date="2017-12" db="EMBL/GenBank/DDBJ databases">
        <title>Phylogenetic diversity of female urinary microbiome.</title>
        <authorList>
            <person name="Thomas-White K."/>
            <person name="Wolfe A.J."/>
        </authorList>
    </citation>
    <scope>NUCLEOTIDE SEQUENCE [LARGE SCALE GENOMIC DNA]</scope>
    <source>
        <strain evidence="12 13">UMB0018</strain>
    </source>
</reference>
<evidence type="ECO:0000256" key="4">
    <source>
        <dbReference type="ARBA" id="ARBA00022801"/>
    </source>
</evidence>
<dbReference type="PROSITE" id="PS00136">
    <property type="entry name" value="SUBTILASE_ASP"/>
    <property type="match status" value="1"/>
</dbReference>
<keyword evidence="2 8" id="KW-0645">Protease</keyword>
<dbReference type="PROSITE" id="PS51170">
    <property type="entry name" value="CW"/>
    <property type="match status" value="6"/>
</dbReference>
<dbReference type="PRINTS" id="PR00723">
    <property type="entry name" value="SUBTILISIN"/>
</dbReference>
<evidence type="ECO:0000256" key="3">
    <source>
        <dbReference type="ARBA" id="ARBA00022737"/>
    </source>
</evidence>
<dbReference type="SUPFAM" id="SSF69360">
    <property type="entry name" value="Cell wall binding repeat"/>
    <property type="match status" value="2"/>
</dbReference>
<dbReference type="PANTHER" id="PTHR43806:SF11">
    <property type="entry name" value="CEREVISIN-RELATED"/>
    <property type="match status" value="1"/>
</dbReference>
<evidence type="ECO:0000256" key="2">
    <source>
        <dbReference type="ARBA" id="ARBA00022670"/>
    </source>
</evidence>
<dbReference type="InterPro" id="IPR022398">
    <property type="entry name" value="Peptidase_S8_His-AS"/>
</dbReference>
<dbReference type="Pfam" id="PF19127">
    <property type="entry name" value="Choline_bind_3"/>
    <property type="match status" value="3"/>
</dbReference>
<feature type="domain" description="Peptidase S8/S53" evidence="11">
    <location>
        <begin position="207"/>
        <end position="492"/>
    </location>
</feature>
<comment type="similarity">
    <text evidence="1 8 9">Belongs to the peptidase S8 family.</text>
</comment>
<dbReference type="GO" id="GO:0004252">
    <property type="term" value="F:serine-type endopeptidase activity"/>
    <property type="evidence" value="ECO:0007669"/>
    <property type="project" value="UniProtKB-UniRule"/>
</dbReference>
<dbReference type="AlphaFoldDB" id="A0A2I1HY00"/>
<dbReference type="InterPro" id="IPR023827">
    <property type="entry name" value="Peptidase_S8_Asp-AS"/>
</dbReference>
<dbReference type="SUPFAM" id="SSF52743">
    <property type="entry name" value="Subtilisin-like"/>
    <property type="match status" value="1"/>
</dbReference>
<dbReference type="InterPro" id="IPR015500">
    <property type="entry name" value="Peptidase_S8_subtilisin-rel"/>
</dbReference>
<dbReference type="PROSITE" id="PS51892">
    <property type="entry name" value="SUBTILASE"/>
    <property type="match status" value="1"/>
</dbReference>
<evidence type="ECO:0000256" key="6">
    <source>
        <dbReference type="PIRSR" id="PIRSR615500-1"/>
    </source>
</evidence>
<feature type="active site" description="Charge relay system" evidence="6 8">
    <location>
        <position position="457"/>
    </location>
</feature>
<dbReference type="InterPro" id="IPR018337">
    <property type="entry name" value="Cell_wall/Cho-bd_repeat"/>
</dbReference>
<evidence type="ECO:0000256" key="1">
    <source>
        <dbReference type="ARBA" id="ARBA00011073"/>
    </source>
</evidence>
<dbReference type="Proteomes" id="UP000234198">
    <property type="component" value="Unassembled WGS sequence"/>
</dbReference>
<dbReference type="InterPro" id="IPR023828">
    <property type="entry name" value="Peptidase_S8_Ser-AS"/>
</dbReference>
<name>A0A2I1HY00_9ACTO</name>
<evidence type="ECO:0000256" key="8">
    <source>
        <dbReference type="PROSITE-ProRule" id="PRU01240"/>
    </source>
</evidence>
<protein>
    <submittedName>
        <fullName evidence="12">Peptidase S8</fullName>
    </submittedName>
</protein>
<dbReference type="EMBL" id="PKKM01000016">
    <property type="protein sequence ID" value="PKY63750.1"/>
    <property type="molecule type" value="Genomic_DNA"/>
</dbReference>
<feature type="repeat" description="Cell wall-binding" evidence="7">
    <location>
        <begin position="625"/>
        <end position="644"/>
    </location>
</feature>
<evidence type="ECO:0000256" key="5">
    <source>
        <dbReference type="ARBA" id="ARBA00022825"/>
    </source>
</evidence>
<organism evidence="12 13">
    <name type="scientific">Schaalia odontolytica</name>
    <dbReference type="NCBI Taxonomy" id="1660"/>
    <lineage>
        <taxon>Bacteria</taxon>
        <taxon>Bacillati</taxon>
        <taxon>Actinomycetota</taxon>
        <taxon>Actinomycetes</taxon>
        <taxon>Actinomycetales</taxon>
        <taxon>Actinomycetaceae</taxon>
        <taxon>Schaalia</taxon>
    </lineage>
</organism>
<keyword evidence="3" id="KW-0677">Repeat</keyword>
<evidence type="ECO:0000256" key="9">
    <source>
        <dbReference type="RuleBase" id="RU003355"/>
    </source>
</evidence>
<dbReference type="GO" id="GO:0006508">
    <property type="term" value="P:proteolysis"/>
    <property type="evidence" value="ECO:0007669"/>
    <property type="project" value="UniProtKB-KW"/>
</dbReference>
<feature type="active site" description="Charge relay system" evidence="6 8">
    <location>
        <position position="254"/>
    </location>
</feature>
<dbReference type="Pfam" id="PF00082">
    <property type="entry name" value="Peptidase_S8"/>
    <property type="match status" value="1"/>
</dbReference>
<feature type="repeat" description="Cell wall-binding" evidence="7">
    <location>
        <begin position="705"/>
        <end position="724"/>
    </location>
</feature>
<dbReference type="Gene3D" id="3.40.50.200">
    <property type="entry name" value="Peptidase S8/S53 domain"/>
    <property type="match status" value="1"/>
</dbReference>
<feature type="repeat" description="Cell wall-binding" evidence="7">
    <location>
        <begin position="645"/>
        <end position="664"/>
    </location>
</feature>
<evidence type="ECO:0000256" key="7">
    <source>
        <dbReference type="PROSITE-ProRule" id="PRU00591"/>
    </source>
</evidence>
<evidence type="ECO:0000313" key="12">
    <source>
        <dbReference type="EMBL" id="PKY63750.1"/>
    </source>
</evidence>
<evidence type="ECO:0000256" key="10">
    <source>
        <dbReference type="SAM" id="MobiDB-lite"/>
    </source>
</evidence>
<accession>A0A2I1HY00</accession>
<dbReference type="InterPro" id="IPR000209">
    <property type="entry name" value="Peptidase_S8/S53_dom"/>
</dbReference>
<feature type="repeat" description="Cell wall-binding" evidence="7">
    <location>
        <begin position="685"/>
        <end position="704"/>
    </location>
</feature>
<keyword evidence="4 8" id="KW-0378">Hydrolase</keyword>
<dbReference type="Pfam" id="PF01473">
    <property type="entry name" value="Choline_bind_1"/>
    <property type="match status" value="3"/>
</dbReference>
<sequence>MMGAAVNAVEILTVTIESRGTMRRTAARIGVVAALALSMGVAAVNAPSARAEEPGLVSAVRANNDEMNYAINLAGTNPEDLQRALALVPGAGGAALASYPEIGTFFAQSATPSFAPDLAAALRAAGISIHSIGPTRVAPVLYYERVDLPTDKKDEAPQSGAAGGLNSMRDEAASAAPTEANEEIFNWGAVAMHAREAEAVNVKRAPVTVAVVDSGVEDTHPDLEGRVDTSRSVKCSVNGVATQDFYGWRDEFYHGTHVAGIIAANHNDIGIDGIAPEATIVAIQATNDNRLIYPEYVTCAFMWAASHGVDVVNNSYSMDPWVYWSPTDPEQAAGLEAATRSIKYAQDKGLAVIAAAGNEGVDIDNPWIDNGSPTDVPTPTKNRAVEGSIRVPSMLDGVAQVSAVGQAYNVKPGLSLGRAEFSNYGHTIDFAAPGDQIYSTAPLLFYRSGYAVADGTSMATPHVSGIAALIKSVHPELTGAQVIHLMERQAVANYGRLNEPIDGREYRGYGFLDALDAVGEAKAGTWVKASIGWWYRYEDGTYPASQAAEIGGATYRFDARGYMVTGWVLDGGRWFYHEASGAQAVGWANVDGAWYYLKPPTGMMVTGWVSWGNDWYYLTPSGAMATGWVQVGGAWYYLTASGSMATGWLSDGGSWYYLDASGAMVTGPLNDGGSWYYLDASGAMVTGWVNDGGSWYYLDASGAMVTGWLNDGGSWYYLDASGAMVTGTRQVDGVTYTFGPDGRMQ</sequence>
<dbReference type="InterPro" id="IPR050131">
    <property type="entry name" value="Peptidase_S8_subtilisin-like"/>
</dbReference>
<proteinExistence type="inferred from homology"/>
<evidence type="ECO:0000313" key="13">
    <source>
        <dbReference type="Proteomes" id="UP000234198"/>
    </source>
</evidence>
<feature type="active site" description="Charge relay system" evidence="6 8">
    <location>
        <position position="213"/>
    </location>
</feature>
<feature type="repeat" description="Cell wall-binding" evidence="7">
    <location>
        <begin position="605"/>
        <end position="624"/>
    </location>
</feature>
<dbReference type="Gene3D" id="2.10.270.10">
    <property type="entry name" value="Cholin Binding"/>
    <property type="match status" value="2"/>
</dbReference>
<keyword evidence="5 8" id="KW-0720">Serine protease</keyword>
<dbReference type="PROSITE" id="PS00138">
    <property type="entry name" value="SUBTILASE_SER"/>
    <property type="match status" value="1"/>
</dbReference>